<gene>
    <name evidence="5" type="ORF">GFV13_08705</name>
</gene>
<evidence type="ECO:0000313" key="6">
    <source>
        <dbReference type="Proteomes" id="UP000469952"/>
    </source>
</evidence>
<feature type="domain" description="HTH cro/C1-type" evidence="4">
    <location>
        <begin position="6"/>
        <end position="65"/>
    </location>
</feature>
<dbReference type="InterPro" id="IPR015927">
    <property type="entry name" value="Peptidase_S24_S26A/B/C"/>
</dbReference>
<dbReference type="SUPFAM" id="SSF51306">
    <property type="entry name" value="LexA/Signal peptidase"/>
    <property type="match status" value="1"/>
</dbReference>
<accession>A0A843Z3Q8</accession>
<dbReference type="PROSITE" id="PS50943">
    <property type="entry name" value="HTH_CROC1"/>
    <property type="match status" value="1"/>
</dbReference>
<dbReference type="SMART" id="SM00530">
    <property type="entry name" value="HTH_XRE"/>
    <property type="match status" value="1"/>
</dbReference>
<dbReference type="InterPro" id="IPR039418">
    <property type="entry name" value="LexA-like"/>
</dbReference>
<dbReference type="EMBL" id="WIPA01000014">
    <property type="protein sequence ID" value="MQR27339.1"/>
    <property type="molecule type" value="Genomic_DNA"/>
</dbReference>
<dbReference type="Pfam" id="PF01381">
    <property type="entry name" value="HTH_3"/>
    <property type="match status" value="1"/>
</dbReference>
<sequence length="250" mass="28633">MFSERLKTLRKLRGMSLDKLADALNTKYDTNISKSMLSRWENGADPQMSYVRIIADYFNIEPDEIISPISSKEERNIQKSVNEKIAIVDERQTLIDNTNDLMKSLSDDRLGKVYNYTEQQYNEQNKIIPMTVKSEVELYGAVSAGTGEYLLDNTPELVPYEGVVPEHDYAVIVNGVSMRPLFEDKQIIFVKKTFEARSGQVVIAYYDNQAYVKKYVNDEKGARFVSLNKSYDDMPIDETHETQIIGVVVL</sequence>
<dbReference type="CDD" id="cd00093">
    <property type="entry name" value="HTH_XRE"/>
    <property type="match status" value="1"/>
</dbReference>
<dbReference type="Gene3D" id="1.10.260.40">
    <property type="entry name" value="lambda repressor-like DNA-binding domains"/>
    <property type="match status" value="1"/>
</dbReference>
<name>A0A843Z3Q8_LEUME</name>
<protein>
    <submittedName>
        <fullName evidence="5">Helix-turn-helix domain-containing protein</fullName>
    </submittedName>
</protein>
<dbReference type="PANTHER" id="PTHR40661">
    <property type="match status" value="1"/>
</dbReference>
<comment type="caution">
    <text evidence="5">The sequence shown here is derived from an EMBL/GenBank/DDBJ whole genome shotgun (WGS) entry which is preliminary data.</text>
</comment>
<keyword evidence="1" id="KW-0805">Transcription regulation</keyword>
<evidence type="ECO:0000256" key="2">
    <source>
        <dbReference type="ARBA" id="ARBA00023125"/>
    </source>
</evidence>
<evidence type="ECO:0000313" key="5">
    <source>
        <dbReference type="EMBL" id="MQR27339.1"/>
    </source>
</evidence>
<organism evidence="5 6">
    <name type="scientific">Leuconostoc mesenteroides</name>
    <dbReference type="NCBI Taxonomy" id="1245"/>
    <lineage>
        <taxon>Bacteria</taxon>
        <taxon>Bacillati</taxon>
        <taxon>Bacillota</taxon>
        <taxon>Bacilli</taxon>
        <taxon>Lactobacillales</taxon>
        <taxon>Lactobacillaceae</taxon>
        <taxon>Leuconostoc</taxon>
    </lineage>
</organism>
<dbReference type="PANTHER" id="PTHR40661:SF1">
    <property type="entry name" value="HTH CRO_C1-TYPE DOMAIN-CONTAINING PROTEIN"/>
    <property type="match status" value="1"/>
</dbReference>
<dbReference type="Pfam" id="PF00717">
    <property type="entry name" value="Peptidase_S24"/>
    <property type="match status" value="1"/>
</dbReference>
<evidence type="ECO:0000256" key="1">
    <source>
        <dbReference type="ARBA" id="ARBA00023015"/>
    </source>
</evidence>
<dbReference type="SUPFAM" id="SSF47413">
    <property type="entry name" value="lambda repressor-like DNA-binding domains"/>
    <property type="match status" value="1"/>
</dbReference>
<dbReference type="InterPro" id="IPR001387">
    <property type="entry name" value="Cro/C1-type_HTH"/>
</dbReference>
<dbReference type="InterPro" id="IPR010982">
    <property type="entry name" value="Lambda_DNA-bd_dom_sf"/>
</dbReference>
<dbReference type="RefSeq" id="WP_153245489.1">
    <property type="nucleotide sequence ID" value="NZ_WIPA01000014.1"/>
</dbReference>
<dbReference type="CDD" id="cd06529">
    <property type="entry name" value="S24_LexA-like"/>
    <property type="match status" value="1"/>
</dbReference>
<dbReference type="Proteomes" id="UP000469952">
    <property type="component" value="Unassembled WGS sequence"/>
</dbReference>
<dbReference type="InterPro" id="IPR036286">
    <property type="entry name" value="LexA/Signal_pep-like_sf"/>
</dbReference>
<reference evidence="5 6" key="1">
    <citation type="submission" date="2019-10" db="EMBL/GenBank/DDBJ databases">
        <title>WGS of Leuconostoc mesenteroides.</title>
        <authorList>
            <person name="Melo Bolivar J."/>
            <person name="Marino-Ramirez L."/>
            <person name="Villamil Diaz L.M."/>
        </authorList>
    </citation>
    <scope>NUCLEOTIDE SEQUENCE [LARGE SCALE GENOMIC DNA]</scope>
    <source>
        <strain evidence="5 6">M11</strain>
    </source>
</reference>
<proteinExistence type="predicted"/>
<evidence type="ECO:0000259" key="4">
    <source>
        <dbReference type="PROSITE" id="PS50943"/>
    </source>
</evidence>
<dbReference type="GO" id="GO:0003677">
    <property type="term" value="F:DNA binding"/>
    <property type="evidence" value="ECO:0007669"/>
    <property type="project" value="UniProtKB-KW"/>
</dbReference>
<dbReference type="AlphaFoldDB" id="A0A843Z3Q8"/>
<evidence type="ECO:0000256" key="3">
    <source>
        <dbReference type="ARBA" id="ARBA00023163"/>
    </source>
</evidence>
<dbReference type="Gene3D" id="2.10.109.10">
    <property type="entry name" value="Umud Fragment, subunit A"/>
    <property type="match status" value="1"/>
</dbReference>
<keyword evidence="3" id="KW-0804">Transcription</keyword>
<keyword evidence="2" id="KW-0238">DNA-binding</keyword>